<comment type="caution">
    <text evidence="6">The sequence shown here is derived from an EMBL/GenBank/DDBJ whole genome shotgun (WGS) entry which is preliminary data.</text>
</comment>
<evidence type="ECO:0000313" key="6">
    <source>
        <dbReference type="EMBL" id="RBP68310.1"/>
    </source>
</evidence>
<dbReference type="AlphaFoldDB" id="A0A366IC62"/>
<protein>
    <recommendedName>
        <fullName evidence="5">Cell division protein SepF</fullName>
    </recommendedName>
</protein>
<comment type="function">
    <text evidence="4 5">Cell division protein that is part of the divisome complex and is recruited early to the Z-ring. Probably stimulates Z-ring formation, perhaps through the cross-linking of FtsZ protofilaments. Its function overlaps with FtsA.</text>
</comment>
<dbReference type="Pfam" id="PF04472">
    <property type="entry name" value="SepF"/>
    <property type="match status" value="1"/>
</dbReference>
<dbReference type="HAMAP" id="MF_01197">
    <property type="entry name" value="SepF"/>
    <property type="match status" value="1"/>
</dbReference>
<sequence>MAKDSWGKVKNLLGLEIEDEYDDDEFEEEFEEEEVEERPVYKSKVKKDKGIAMTTATTAEKNSKVLVVEPVLFNDAPVICDNLKKNKTVVVNLEKADFEEGRKIFDFLNGAVYALDGTIQKISENVFILAPNTVDVIAESIDSSTTSDLLNWKFDK</sequence>
<evidence type="ECO:0000256" key="4">
    <source>
        <dbReference type="ARBA" id="ARBA00044936"/>
    </source>
</evidence>
<accession>A0A366IC62</accession>
<evidence type="ECO:0000256" key="5">
    <source>
        <dbReference type="HAMAP-Rule" id="MF_01197"/>
    </source>
</evidence>
<dbReference type="GO" id="GO:0043093">
    <property type="term" value="P:FtsZ-dependent cytokinesis"/>
    <property type="evidence" value="ECO:0007669"/>
    <property type="project" value="UniProtKB-UniRule"/>
</dbReference>
<dbReference type="RefSeq" id="WP_113919745.1">
    <property type="nucleotide sequence ID" value="NZ_QNRX01000003.1"/>
</dbReference>
<comment type="subunit">
    <text evidence="5">Homodimer. Interacts with FtsZ.</text>
</comment>
<evidence type="ECO:0000313" key="7">
    <source>
        <dbReference type="Proteomes" id="UP000253490"/>
    </source>
</evidence>
<organism evidence="6 7">
    <name type="scientific">Alkalibaculum bacchi</name>
    <dbReference type="NCBI Taxonomy" id="645887"/>
    <lineage>
        <taxon>Bacteria</taxon>
        <taxon>Bacillati</taxon>
        <taxon>Bacillota</taxon>
        <taxon>Clostridia</taxon>
        <taxon>Eubacteriales</taxon>
        <taxon>Eubacteriaceae</taxon>
        <taxon>Alkalibaculum</taxon>
    </lineage>
</organism>
<dbReference type="GO" id="GO:0000917">
    <property type="term" value="P:division septum assembly"/>
    <property type="evidence" value="ECO:0007669"/>
    <property type="project" value="UniProtKB-KW"/>
</dbReference>
<dbReference type="InterPro" id="IPR023052">
    <property type="entry name" value="Cell_div_SepF"/>
</dbReference>
<dbReference type="InterPro" id="IPR007561">
    <property type="entry name" value="Cell_div_SepF/SepF-rel"/>
</dbReference>
<gene>
    <name evidence="5" type="primary">sepF</name>
    <name evidence="6" type="ORF">DES36_10371</name>
</gene>
<keyword evidence="7" id="KW-1185">Reference proteome</keyword>
<name>A0A366IC62_9FIRM</name>
<dbReference type="EMBL" id="QNRX01000003">
    <property type="protein sequence ID" value="RBP68310.1"/>
    <property type="molecule type" value="Genomic_DNA"/>
</dbReference>
<keyword evidence="3 5" id="KW-0131">Cell cycle</keyword>
<dbReference type="Gene3D" id="3.30.110.150">
    <property type="entry name" value="SepF-like protein"/>
    <property type="match status" value="1"/>
</dbReference>
<evidence type="ECO:0000256" key="2">
    <source>
        <dbReference type="ARBA" id="ARBA00023210"/>
    </source>
</evidence>
<proteinExistence type="inferred from homology"/>
<dbReference type="GO" id="GO:0005737">
    <property type="term" value="C:cytoplasm"/>
    <property type="evidence" value="ECO:0007669"/>
    <property type="project" value="UniProtKB-SubCell"/>
</dbReference>
<evidence type="ECO:0000256" key="3">
    <source>
        <dbReference type="ARBA" id="ARBA00023306"/>
    </source>
</evidence>
<keyword evidence="1 5" id="KW-0132">Cell division</keyword>
<dbReference type="OrthoDB" id="9815206at2"/>
<keyword evidence="5" id="KW-0963">Cytoplasm</keyword>
<dbReference type="Proteomes" id="UP000253490">
    <property type="component" value="Unassembled WGS sequence"/>
</dbReference>
<dbReference type="PANTHER" id="PTHR35798">
    <property type="entry name" value="CELL DIVISION PROTEIN SEPF"/>
    <property type="match status" value="1"/>
</dbReference>
<evidence type="ECO:0000256" key="1">
    <source>
        <dbReference type="ARBA" id="ARBA00022618"/>
    </source>
</evidence>
<dbReference type="PANTHER" id="PTHR35798:SF1">
    <property type="entry name" value="CELL DIVISION PROTEIN SEPF"/>
    <property type="match status" value="1"/>
</dbReference>
<keyword evidence="2 5" id="KW-0717">Septation</keyword>
<dbReference type="InterPro" id="IPR038594">
    <property type="entry name" value="SepF-like_sf"/>
</dbReference>
<comment type="subcellular location">
    <subcellularLocation>
        <location evidence="5">Cytoplasm</location>
    </subcellularLocation>
    <text evidence="5">Localizes to the division site, in a FtsZ-dependent manner.</text>
</comment>
<reference evidence="6 7" key="1">
    <citation type="submission" date="2018-06" db="EMBL/GenBank/DDBJ databases">
        <title>Genomic Encyclopedia of Type Strains, Phase IV (KMG-IV): sequencing the most valuable type-strain genomes for metagenomic binning, comparative biology and taxonomic classification.</title>
        <authorList>
            <person name="Goeker M."/>
        </authorList>
    </citation>
    <scope>NUCLEOTIDE SEQUENCE [LARGE SCALE GENOMIC DNA]</scope>
    <source>
        <strain evidence="6 7">DSM 22112</strain>
    </source>
</reference>
<comment type="similarity">
    <text evidence="5">Belongs to the SepF family.</text>
</comment>